<evidence type="ECO:0000313" key="1">
    <source>
        <dbReference type="EMBL" id="GBP13138.1"/>
    </source>
</evidence>
<protein>
    <recommendedName>
        <fullName evidence="3">RNA-directed DNA polymerase from mobile element jockey</fullName>
    </recommendedName>
</protein>
<organism evidence="1 2">
    <name type="scientific">Eumeta variegata</name>
    <name type="common">Bagworm moth</name>
    <name type="synonym">Eumeta japonica</name>
    <dbReference type="NCBI Taxonomy" id="151549"/>
    <lineage>
        <taxon>Eukaryota</taxon>
        <taxon>Metazoa</taxon>
        <taxon>Ecdysozoa</taxon>
        <taxon>Arthropoda</taxon>
        <taxon>Hexapoda</taxon>
        <taxon>Insecta</taxon>
        <taxon>Pterygota</taxon>
        <taxon>Neoptera</taxon>
        <taxon>Endopterygota</taxon>
        <taxon>Lepidoptera</taxon>
        <taxon>Glossata</taxon>
        <taxon>Ditrysia</taxon>
        <taxon>Tineoidea</taxon>
        <taxon>Psychidae</taxon>
        <taxon>Oiketicinae</taxon>
        <taxon>Eumeta</taxon>
    </lineage>
</organism>
<dbReference type="AlphaFoldDB" id="A0A4C1TIC0"/>
<keyword evidence="2" id="KW-1185">Reference proteome</keyword>
<name>A0A4C1TIC0_EUMVA</name>
<dbReference type="EMBL" id="BGZK01000055">
    <property type="protein sequence ID" value="GBP13138.1"/>
    <property type="molecule type" value="Genomic_DNA"/>
</dbReference>
<proteinExistence type="predicted"/>
<reference evidence="1 2" key="1">
    <citation type="journal article" date="2019" name="Commun. Biol.">
        <title>The bagworm genome reveals a unique fibroin gene that provides high tensile strength.</title>
        <authorList>
            <person name="Kono N."/>
            <person name="Nakamura H."/>
            <person name="Ohtoshi R."/>
            <person name="Tomita M."/>
            <person name="Numata K."/>
            <person name="Arakawa K."/>
        </authorList>
    </citation>
    <scope>NUCLEOTIDE SEQUENCE [LARGE SCALE GENOMIC DNA]</scope>
</reference>
<evidence type="ECO:0008006" key="3">
    <source>
        <dbReference type="Google" id="ProtNLM"/>
    </source>
</evidence>
<comment type="caution">
    <text evidence="1">The sequence shown here is derived from an EMBL/GenBank/DDBJ whole genome shotgun (WGS) entry which is preliminary data.</text>
</comment>
<gene>
    <name evidence="1" type="ORF">EVAR_93103_1</name>
</gene>
<sequence length="301" mass="33312">MKKTRAKSRHNHFGTDSLVAMAPIGRSSRRVLRATRKAAPCLLGDPHLNEKKEVNRIVAQLLDSLTSVNLSPVSADELNTCIRDLRSKNALGPDGVSNHLLELSPPNLILLLVAIFTTYNNKVIFPDLWKEPEVIGIPMPFPTFQSPSNPSYDRPISLLKTLDTFVSALRERAHRSDVSKLESLKVELALFADDTTVYTLDARLRALTHLYTAIDTLGEWFRKWRIEVNPKRLQQCTSLGTQIACAAVENSCQADKPCTSDSHCQTSNTGTVRAASAVPSDDLCRGPYLFKAPLGSRSKSF</sequence>
<evidence type="ECO:0000313" key="2">
    <source>
        <dbReference type="Proteomes" id="UP000299102"/>
    </source>
</evidence>
<accession>A0A4C1TIC0</accession>
<dbReference type="Proteomes" id="UP000299102">
    <property type="component" value="Unassembled WGS sequence"/>
</dbReference>
<dbReference type="OrthoDB" id="10065625at2759"/>